<feature type="domain" description="Methyltransferase type 11" evidence="1">
    <location>
        <begin position="38"/>
        <end position="86"/>
    </location>
</feature>
<dbReference type="Gene3D" id="3.40.50.150">
    <property type="entry name" value="Vaccinia Virus protein VP39"/>
    <property type="match status" value="1"/>
</dbReference>
<keyword evidence="2" id="KW-0489">Methyltransferase</keyword>
<gene>
    <name evidence="2" type="ORF">AACH10_01510</name>
</gene>
<evidence type="ECO:0000313" key="3">
    <source>
        <dbReference type="Proteomes" id="UP001365405"/>
    </source>
</evidence>
<organism evidence="2 3">
    <name type="scientific">Pseudaquabacterium inlustre</name>
    <dbReference type="NCBI Taxonomy" id="2984192"/>
    <lineage>
        <taxon>Bacteria</taxon>
        <taxon>Pseudomonadati</taxon>
        <taxon>Pseudomonadota</taxon>
        <taxon>Betaproteobacteria</taxon>
        <taxon>Burkholderiales</taxon>
        <taxon>Sphaerotilaceae</taxon>
        <taxon>Pseudaquabacterium</taxon>
    </lineage>
</organism>
<dbReference type="RefSeq" id="WP_341408582.1">
    <property type="nucleotide sequence ID" value="NZ_JBBUTH010000001.1"/>
</dbReference>
<keyword evidence="2" id="KW-0808">Transferase</keyword>
<dbReference type="GO" id="GO:0032259">
    <property type="term" value="P:methylation"/>
    <property type="evidence" value="ECO:0007669"/>
    <property type="project" value="UniProtKB-KW"/>
</dbReference>
<dbReference type="InterPro" id="IPR029063">
    <property type="entry name" value="SAM-dependent_MTases_sf"/>
</dbReference>
<evidence type="ECO:0000259" key="1">
    <source>
        <dbReference type="Pfam" id="PF08241"/>
    </source>
</evidence>
<reference evidence="2 3" key="1">
    <citation type="submission" date="2024-04" db="EMBL/GenBank/DDBJ databases">
        <title>Novel species of the genus Ideonella isolated from streams.</title>
        <authorList>
            <person name="Lu H."/>
        </authorList>
    </citation>
    <scope>NUCLEOTIDE SEQUENCE [LARGE SCALE GENOMIC DNA]</scope>
    <source>
        <strain evidence="2 3">DXS22W</strain>
    </source>
</reference>
<proteinExistence type="predicted"/>
<dbReference type="SUPFAM" id="SSF53335">
    <property type="entry name" value="S-adenosyl-L-methionine-dependent methyltransferases"/>
    <property type="match status" value="1"/>
</dbReference>
<dbReference type="InterPro" id="IPR013216">
    <property type="entry name" value="Methyltransf_11"/>
</dbReference>
<keyword evidence="3" id="KW-1185">Reference proteome</keyword>
<protein>
    <submittedName>
        <fullName evidence="2">Methyltransferase domain-containing protein</fullName>
    </submittedName>
</protein>
<dbReference type="GO" id="GO:0008168">
    <property type="term" value="F:methyltransferase activity"/>
    <property type="evidence" value="ECO:0007669"/>
    <property type="project" value="UniProtKB-KW"/>
</dbReference>
<dbReference type="Pfam" id="PF08241">
    <property type="entry name" value="Methyltransf_11"/>
    <property type="match status" value="1"/>
</dbReference>
<accession>A0ABU9CAK7</accession>
<dbReference type="Proteomes" id="UP001365405">
    <property type="component" value="Unassembled WGS sequence"/>
</dbReference>
<comment type="caution">
    <text evidence="2">The sequence shown here is derived from an EMBL/GenBank/DDBJ whole genome shotgun (WGS) entry which is preliminary data.</text>
</comment>
<name>A0ABU9CAK7_9BURK</name>
<evidence type="ECO:0000313" key="2">
    <source>
        <dbReference type="EMBL" id="MEK8048909.1"/>
    </source>
</evidence>
<sequence>MSTPAPGTGLKLHLGCWHRHFPGWVHVDLCDMPHIDHRSSIDQLPFIDDGAAQLVYCSHALEYFDRQQALGVLAEWRRVLAPGGTLRLAVPDFEALIQVYQRTGELARVLGPLYGRMAIPTPQGEQWLYHRTTYDERSLTALLAEAGFTAPRRWDWRETEHAHIDDHSQAYFPHMQKETGLLVSLNMEFTRPAD</sequence>
<dbReference type="EMBL" id="JBBUTH010000001">
    <property type="protein sequence ID" value="MEK8048909.1"/>
    <property type="molecule type" value="Genomic_DNA"/>
</dbReference>